<dbReference type="EMBL" id="NBXB01000029">
    <property type="protein sequence ID" value="RFA13936.1"/>
    <property type="molecule type" value="Genomic_DNA"/>
</dbReference>
<comment type="caution">
    <text evidence="1">The sequence shown here is derived from an EMBL/GenBank/DDBJ whole genome shotgun (WGS) entry which is preliminary data.</text>
</comment>
<sequence>MDFVKYMSLLTTSNLHFSRSDLLGDPFEGALPNVVARQRDLARQSNRDVTVNAWNVTHYGPHLRFRNYVSCWYESEYESAAMWNLYGGLSGAVAISTTFERISQALPSAHDPFSSISPPFAGRVKYIDYDTGQFPTNNGFIPFLYKRKSFEHEREVRIIFSSVARGEEDPYERDNAVLARSQPRAMSLPVDLSLLIENVFVHPGSDEWFRRLVESVSHKYGVKVHARQSKIADDPVY</sequence>
<dbReference type="AlphaFoldDB" id="A0A3E0VVS1"/>
<gene>
    <name evidence="1" type="ORF">B7R22_09875</name>
</gene>
<evidence type="ECO:0008006" key="3">
    <source>
        <dbReference type="Google" id="ProtNLM"/>
    </source>
</evidence>
<protein>
    <recommendedName>
        <fullName evidence="3">DUF2971 domain-containing protein</fullName>
    </recommendedName>
</protein>
<evidence type="ECO:0000313" key="1">
    <source>
        <dbReference type="EMBL" id="RFA13936.1"/>
    </source>
</evidence>
<dbReference type="Proteomes" id="UP000256541">
    <property type="component" value="Unassembled WGS sequence"/>
</dbReference>
<name>A0A3E0VVS1_9MICO</name>
<evidence type="ECO:0000313" key="2">
    <source>
        <dbReference type="Proteomes" id="UP000256541"/>
    </source>
</evidence>
<organism evidence="1 2">
    <name type="scientific">Subtercola boreus</name>
    <dbReference type="NCBI Taxonomy" id="120213"/>
    <lineage>
        <taxon>Bacteria</taxon>
        <taxon>Bacillati</taxon>
        <taxon>Actinomycetota</taxon>
        <taxon>Actinomycetes</taxon>
        <taxon>Micrococcales</taxon>
        <taxon>Microbacteriaceae</taxon>
        <taxon>Subtercola</taxon>
    </lineage>
</organism>
<reference evidence="1 2" key="1">
    <citation type="submission" date="2017-04" db="EMBL/GenBank/DDBJ databases">
        <title>Comparative genome analysis of Subtercola boreus.</title>
        <authorList>
            <person name="Cho Y.-J."/>
            <person name="Cho A."/>
            <person name="Kim O.-S."/>
            <person name="Lee J.-I."/>
        </authorList>
    </citation>
    <scope>NUCLEOTIDE SEQUENCE [LARGE SCALE GENOMIC DNA]</scope>
    <source>
        <strain evidence="1 2">P27479</strain>
    </source>
</reference>
<proteinExistence type="predicted"/>
<accession>A0A3E0VVS1</accession>